<sequence length="186" mass="21556">MYGLNIHFQSFKLNPALVQKNDKIRVSITTVPELNKDAFVVDYKMMDHVHHFFTVNITEETKKIIFVFRKKSFFHNDPIIASTIIHSDAFPKENDSNNLEVKTVNILEPVVSGKKDRQILGQMNIQFSVTTTSQTFPTFPQYNKCNFNIEKIHHGEGYSKVNINSNYVNENQTYNNSIFGNDDYLN</sequence>
<evidence type="ECO:0000313" key="2">
    <source>
        <dbReference type="Proteomes" id="UP001470230"/>
    </source>
</evidence>
<proteinExistence type="predicted"/>
<accession>A0ABR2K9J3</accession>
<name>A0ABR2K9J3_9EUKA</name>
<reference evidence="1 2" key="1">
    <citation type="submission" date="2024-04" db="EMBL/GenBank/DDBJ databases">
        <title>Tritrichomonas musculus Genome.</title>
        <authorList>
            <person name="Alves-Ferreira E."/>
            <person name="Grigg M."/>
            <person name="Lorenzi H."/>
            <person name="Galac M."/>
        </authorList>
    </citation>
    <scope>NUCLEOTIDE SEQUENCE [LARGE SCALE GENOMIC DNA]</scope>
    <source>
        <strain evidence="1 2">EAF2021</strain>
    </source>
</reference>
<protein>
    <submittedName>
        <fullName evidence="1">Uncharacterized protein</fullName>
    </submittedName>
</protein>
<comment type="caution">
    <text evidence="1">The sequence shown here is derived from an EMBL/GenBank/DDBJ whole genome shotgun (WGS) entry which is preliminary data.</text>
</comment>
<keyword evidence="2" id="KW-1185">Reference proteome</keyword>
<organism evidence="1 2">
    <name type="scientific">Tritrichomonas musculus</name>
    <dbReference type="NCBI Taxonomy" id="1915356"/>
    <lineage>
        <taxon>Eukaryota</taxon>
        <taxon>Metamonada</taxon>
        <taxon>Parabasalia</taxon>
        <taxon>Tritrichomonadida</taxon>
        <taxon>Tritrichomonadidae</taxon>
        <taxon>Tritrichomonas</taxon>
    </lineage>
</organism>
<dbReference type="EMBL" id="JAPFFF010000006">
    <property type="protein sequence ID" value="KAK8887451.1"/>
    <property type="molecule type" value="Genomic_DNA"/>
</dbReference>
<evidence type="ECO:0000313" key="1">
    <source>
        <dbReference type="EMBL" id="KAK8887451.1"/>
    </source>
</evidence>
<gene>
    <name evidence="1" type="ORF">M9Y10_038496</name>
</gene>
<dbReference type="Proteomes" id="UP001470230">
    <property type="component" value="Unassembled WGS sequence"/>
</dbReference>